<dbReference type="PROSITE" id="PS00041">
    <property type="entry name" value="HTH_ARAC_FAMILY_1"/>
    <property type="match status" value="1"/>
</dbReference>
<dbReference type="InterPro" id="IPR032783">
    <property type="entry name" value="AraC_lig"/>
</dbReference>
<dbReference type="PROSITE" id="PS01124">
    <property type="entry name" value="HTH_ARAC_FAMILY_2"/>
    <property type="match status" value="1"/>
</dbReference>
<protein>
    <submittedName>
        <fullName evidence="5">AraC family transcriptional regulator</fullName>
    </submittedName>
</protein>
<dbReference type="Pfam" id="PF12833">
    <property type="entry name" value="HTH_18"/>
    <property type="match status" value="1"/>
</dbReference>
<dbReference type="GO" id="GO:0003700">
    <property type="term" value="F:DNA-binding transcription factor activity"/>
    <property type="evidence" value="ECO:0007669"/>
    <property type="project" value="InterPro"/>
</dbReference>
<comment type="caution">
    <text evidence="5">The sequence shown here is derived from an EMBL/GenBank/DDBJ whole genome shotgun (WGS) entry which is preliminary data.</text>
</comment>
<dbReference type="Proteomes" id="UP000248729">
    <property type="component" value="Unassembled WGS sequence"/>
</dbReference>
<dbReference type="PANTHER" id="PTHR46796:SF7">
    <property type="entry name" value="ARAC FAMILY TRANSCRIPTIONAL REGULATOR"/>
    <property type="match status" value="1"/>
</dbReference>
<dbReference type="GO" id="GO:0043565">
    <property type="term" value="F:sequence-specific DNA binding"/>
    <property type="evidence" value="ECO:0007669"/>
    <property type="project" value="InterPro"/>
</dbReference>
<dbReference type="Gene3D" id="1.10.10.60">
    <property type="entry name" value="Homeodomain-like"/>
    <property type="match status" value="2"/>
</dbReference>
<sequence>MCNSSNIQLDPLSDLLDFIQVRCKLSGQLTAGGTWARRFNNLDTIKFCAITEGSCWYSIDGKSEPIQVEAGDVLITNGTQTLTMASSADLVSDAVNTTIVQDSDGQYRLGEGCDFIMLGGMVQIDVERQALLLNCLPPLIHVLGISDEAKPIAWLLKQLAIEMKSLRPGRLSVISGLAQLLFTQTIRAYLEHAPDRDKGWLKGFGDQKLIVVLSCIHSEPSKNWGLEELAKKAGMSRTSFAVRFRKMIGVPPLTYLTQWRMYLAKRELMSGASVAEAAASVGYSSDSAFSIAFKRVMSIAPAHYRKTVKDEMMTSQTLYNSTSTDF</sequence>
<keyword evidence="1" id="KW-0805">Transcription regulation</keyword>
<evidence type="ECO:0000259" key="4">
    <source>
        <dbReference type="PROSITE" id="PS01124"/>
    </source>
</evidence>
<evidence type="ECO:0000313" key="5">
    <source>
        <dbReference type="EMBL" id="RAS59124.1"/>
    </source>
</evidence>
<dbReference type="InterPro" id="IPR018060">
    <property type="entry name" value="HTH_AraC"/>
</dbReference>
<dbReference type="EMBL" id="QLTR01000029">
    <property type="protein sequence ID" value="RAS59124.1"/>
    <property type="molecule type" value="Genomic_DNA"/>
</dbReference>
<dbReference type="AlphaFoldDB" id="A0A329E739"/>
<dbReference type="SUPFAM" id="SSF46689">
    <property type="entry name" value="Homeodomain-like"/>
    <property type="match status" value="2"/>
</dbReference>
<dbReference type="InterPro" id="IPR050204">
    <property type="entry name" value="AraC_XylS_family_regulators"/>
</dbReference>
<evidence type="ECO:0000256" key="3">
    <source>
        <dbReference type="ARBA" id="ARBA00023163"/>
    </source>
</evidence>
<evidence type="ECO:0000313" key="6">
    <source>
        <dbReference type="Proteomes" id="UP000248729"/>
    </source>
</evidence>
<keyword evidence="3" id="KW-0804">Transcription</keyword>
<dbReference type="PANTHER" id="PTHR46796">
    <property type="entry name" value="HTH-TYPE TRANSCRIPTIONAL ACTIVATOR RHAS-RELATED"/>
    <property type="match status" value="1"/>
</dbReference>
<dbReference type="InterPro" id="IPR018062">
    <property type="entry name" value="HTH_AraC-typ_CS"/>
</dbReference>
<reference evidence="5 6" key="1">
    <citation type="submission" date="2018-06" db="EMBL/GenBank/DDBJ databases">
        <title>Freshwater and sediment microbial communities from various areas in North America, analyzing microbe dynamics in response to fracking.</title>
        <authorList>
            <person name="Lamendella R."/>
        </authorList>
    </citation>
    <scope>NUCLEOTIDE SEQUENCE [LARGE SCALE GENOMIC DNA]</scope>
    <source>
        <strain evidence="5 6">99A</strain>
    </source>
</reference>
<organism evidence="5 6">
    <name type="scientific">Vibrio diazotrophicus</name>
    <dbReference type="NCBI Taxonomy" id="685"/>
    <lineage>
        <taxon>Bacteria</taxon>
        <taxon>Pseudomonadati</taxon>
        <taxon>Pseudomonadota</taxon>
        <taxon>Gammaproteobacteria</taxon>
        <taxon>Vibrionales</taxon>
        <taxon>Vibrionaceae</taxon>
        <taxon>Vibrio</taxon>
    </lineage>
</organism>
<dbReference type="InterPro" id="IPR009057">
    <property type="entry name" value="Homeodomain-like_sf"/>
</dbReference>
<gene>
    <name evidence="5" type="ORF">DET48_12936</name>
</gene>
<proteinExistence type="predicted"/>
<name>A0A329E739_VIBDI</name>
<dbReference type="RefSeq" id="WP_258401248.1">
    <property type="nucleotide sequence ID" value="NZ_QLTR01000029.1"/>
</dbReference>
<feature type="domain" description="HTH araC/xylS-type" evidence="4">
    <location>
        <begin position="210"/>
        <end position="307"/>
    </location>
</feature>
<dbReference type="SMART" id="SM00342">
    <property type="entry name" value="HTH_ARAC"/>
    <property type="match status" value="1"/>
</dbReference>
<dbReference type="Pfam" id="PF12852">
    <property type="entry name" value="Cupin_6"/>
    <property type="match status" value="1"/>
</dbReference>
<evidence type="ECO:0000256" key="1">
    <source>
        <dbReference type="ARBA" id="ARBA00023015"/>
    </source>
</evidence>
<evidence type="ECO:0000256" key="2">
    <source>
        <dbReference type="ARBA" id="ARBA00023125"/>
    </source>
</evidence>
<accession>A0A329E739</accession>
<keyword evidence="2" id="KW-0238">DNA-binding</keyword>